<proteinExistence type="predicted"/>
<evidence type="ECO:0000313" key="2">
    <source>
        <dbReference type="Proteomes" id="UP000029723"/>
    </source>
</evidence>
<sequence length="231" mass="26011">MQRTHIYTSISKNICISVLLLLGTTVQAQIPKKIFEQPKDSTRFLRHVAVSADLVGPLQLLLSDYGQYEAAARVSLRNKYFPVVELGYGQADSEDVTTHLHYTCKAPYGRIGLDVNMLKNKDDDYRLYVGARYGYTSFKYTVNHPGITDPVYGTQLPFNLNDISNQYHWLEAVMGVDVKLWGPLRMGWSVRYKHRIASSTNTEAGDPWYVPGFGKPKATPIGGTFLVTVEI</sequence>
<comment type="caution">
    <text evidence="1">The sequence shown here is derived from an EMBL/GenBank/DDBJ whole genome shotgun (WGS) entry which is preliminary data.</text>
</comment>
<dbReference type="OrthoDB" id="1082206at2"/>
<dbReference type="AlphaFoldDB" id="A0A098YQ52"/>
<dbReference type="Pfam" id="PF19515">
    <property type="entry name" value="DUF6048"/>
    <property type="match status" value="1"/>
</dbReference>
<dbReference type="RefSeq" id="WP_052046078.1">
    <property type="nucleotide sequence ID" value="NZ_JRPQ01000154.1"/>
</dbReference>
<evidence type="ECO:0008006" key="3">
    <source>
        <dbReference type="Google" id="ProtNLM"/>
    </source>
</evidence>
<protein>
    <recommendedName>
        <fullName evidence="3">Outer membrane protein beta-barrel domain-containing protein</fullName>
    </recommendedName>
</protein>
<gene>
    <name evidence="1" type="ORF">HMPREF9304_10450</name>
</gene>
<dbReference type="InterPro" id="IPR046111">
    <property type="entry name" value="DUF6048"/>
</dbReference>
<organism evidence="1 2">
    <name type="scientific">Hoylesella timonensis S9-PR14</name>
    <dbReference type="NCBI Taxonomy" id="1401062"/>
    <lineage>
        <taxon>Bacteria</taxon>
        <taxon>Pseudomonadati</taxon>
        <taxon>Bacteroidota</taxon>
        <taxon>Bacteroidia</taxon>
        <taxon>Bacteroidales</taxon>
        <taxon>Prevotellaceae</taxon>
        <taxon>Hoylesella</taxon>
    </lineage>
</organism>
<dbReference type="Proteomes" id="UP000029723">
    <property type="component" value="Unassembled WGS sequence"/>
</dbReference>
<dbReference type="EMBL" id="JRPQ01000154">
    <property type="protein sequence ID" value="KGI21397.1"/>
    <property type="molecule type" value="Genomic_DNA"/>
</dbReference>
<name>A0A098YQ52_9BACT</name>
<evidence type="ECO:0000313" key="1">
    <source>
        <dbReference type="EMBL" id="KGI21397.1"/>
    </source>
</evidence>
<reference evidence="1 2" key="1">
    <citation type="submission" date="2014-07" db="EMBL/GenBank/DDBJ databases">
        <authorList>
            <person name="McCorrison J."/>
            <person name="Sanka R."/>
            <person name="Torralba M."/>
            <person name="Gillis M."/>
            <person name="Haft D.H."/>
            <person name="Methe B."/>
            <person name="Sutton G."/>
            <person name="Nelson K.E."/>
        </authorList>
    </citation>
    <scope>NUCLEOTIDE SEQUENCE [LARGE SCALE GENOMIC DNA]</scope>
    <source>
        <strain evidence="1 2">S9-PR14</strain>
    </source>
</reference>
<accession>A0A098YQ52</accession>